<sequence length="276" mass="31228">MSSSKLSPNVSGVQTADVLYLKREAHHQHEKPFKLRYDPGEGIPRSNCTNESCNIKIHDLRGNESSASLKSNGFAWLPLRSSLASEEFYDDEKKYWNIGQAPTPNRTTKLKRSSTQTRKTHEQFPIALGEPFEHLQPTTIVHIGETDMVISPFAVQVLTGHRFYTFSVWKPLRGPVNDWPLALCDPRTVNQSEDLVAVDVVTREGCTENVQVYHSSRHSWYYLSDQFDTVATLFSQVDTAQRGKAGVPHTGFQHSNAAVASHPRESVELRAFLYYH</sequence>
<dbReference type="PANTHER" id="PTHR34598">
    <property type="entry name" value="BLL6449 PROTEIN"/>
    <property type="match status" value="1"/>
</dbReference>
<dbReference type="EMBL" id="MCFA01000211">
    <property type="protein sequence ID" value="ORX98665.1"/>
    <property type="molecule type" value="Genomic_DNA"/>
</dbReference>
<evidence type="ECO:0000313" key="4">
    <source>
        <dbReference type="Proteomes" id="UP000193144"/>
    </source>
</evidence>
<dbReference type="NCBIfam" id="NF041278">
    <property type="entry name" value="CmcJ_NvfI_EfuI"/>
    <property type="match status" value="1"/>
</dbReference>
<dbReference type="PANTHER" id="PTHR34598:SF3">
    <property type="entry name" value="OXIDOREDUCTASE AN1597"/>
    <property type="match status" value="1"/>
</dbReference>
<accession>A0A1Y1YKY8</accession>
<evidence type="ECO:0000313" key="3">
    <source>
        <dbReference type="EMBL" id="ORX98665.1"/>
    </source>
</evidence>
<dbReference type="OrthoDB" id="412788at2759"/>
<reference evidence="3 4" key="1">
    <citation type="submission" date="2016-07" db="EMBL/GenBank/DDBJ databases">
        <title>Pervasive Adenine N6-methylation of Active Genes in Fungi.</title>
        <authorList>
            <consortium name="DOE Joint Genome Institute"/>
            <person name="Mondo S.J."/>
            <person name="Dannebaum R.O."/>
            <person name="Kuo R.C."/>
            <person name="Labutti K."/>
            <person name="Haridas S."/>
            <person name="Kuo A."/>
            <person name="Salamov A."/>
            <person name="Ahrendt S.R."/>
            <person name="Lipzen A."/>
            <person name="Sullivan W."/>
            <person name="Andreopoulos W.B."/>
            <person name="Clum A."/>
            <person name="Lindquist E."/>
            <person name="Daum C."/>
            <person name="Ramamoorthy G.K."/>
            <person name="Gryganskyi A."/>
            <person name="Culley D."/>
            <person name="Magnuson J.K."/>
            <person name="James T.Y."/>
            <person name="O'Malley M.A."/>
            <person name="Stajich J.E."/>
            <person name="Spatafora J.W."/>
            <person name="Visel A."/>
            <person name="Grigoriev I.V."/>
        </authorList>
    </citation>
    <scope>NUCLEOTIDE SEQUENCE [LARGE SCALE GENOMIC DNA]</scope>
    <source>
        <strain evidence="3 4">CBS 115471</strain>
    </source>
</reference>
<dbReference type="AlphaFoldDB" id="A0A1Y1YKY8"/>
<comment type="caution">
    <text evidence="3">The sequence shown here is derived from an EMBL/GenBank/DDBJ whole genome shotgun (WGS) entry which is preliminary data.</text>
</comment>
<dbReference type="InterPro" id="IPR044053">
    <property type="entry name" value="AsaB-like"/>
</dbReference>
<comment type="similarity">
    <text evidence="2">Belongs to the asaB hydroxylase/desaturase family.</text>
</comment>
<organism evidence="3 4">
    <name type="scientific">Clohesyomyces aquaticus</name>
    <dbReference type="NCBI Taxonomy" id="1231657"/>
    <lineage>
        <taxon>Eukaryota</taxon>
        <taxon>Fungi</taxon>
        <taxon>Dikarya</taxon>
        <taxon>Ascomycota</taxon>
        <taxon>Pezizomycotina</taxon>
        <taxon>Dothideomycetes</taxon>
        <taxon>Pleosporomycetidae</taxon>
        <taxon>Pleosporales</taxon>
        <taxon>Lindgomycetaceae</taxon>
        <taxon>Clohesyomyces</taxon>
    </lineage>
</organism>
<keyword evidence="4" id="KW-1185">Reference proteome</keyword>
<dbReference type="Proteomes" id="UP000193144">
    <property type="component" value="Unassembled WGS sequence"/>
</dbReference>
<protein>
    <submittedName>
        <fullName evidence="3">Uncharacterized protein</fullName>
    </submittedName>
</protein>
<name>A0A1Y1YKY8_9PLEO</name>
<dbReference type="GO" id="GO:0016491">
    <property type="term" value="F:oxidoreductase activity"/>
    <property type="evidence" value="ECO:0007669"/>
    <property type="project" value="UniProtKB-KW"/>
</dbReference>
<evidence type="ECO:0000256" key="1">
    <source>
        <dbReference type="ARBA" id="ARBA00023002"/>
    </source>
</evidence>
<proteinExistence type="inferred from homology"/>
<evidence type="ECO:0000256" key="2">
    <source>
        <dbReference type="ARBA" id="ARBA00023604"/>
    </source>
</evidence>
<dbReference type="STRING" id="1231657.A0A1Y1YKY8"/>
<gene>
    <name evidence="3" type="ORF">BCR34DRAFT_640632</name>
</gene>
<keyword evidence="1" id="KW-0560">Oxidoreductase</keyword>